<dbReference type="PROSITE" id="PS50102">
    <property type="entry name" value="RRM"/>
    <property type="match status" value="2"/>
</dbReference>
<feature type="region of interest" description="Disordered" evidence="3">
    <location>
        <begin position="303"/>
        <end position="333"/>
    </location>
</feature>
<dbReference type="InterPro" id="IPR000504">
    <property type="entry name" value="RRM_dom"/>
</dbReference>
<feature type="domain" description="RRM" evidence="4">
    <location>
        <begin position="212"/>
        <end position="304"/>
    </location>
</feature>
<proteinExistence type="predicted"/>
<dbReference type="OrthoDB" id="439808at2759"/>
<feature type="compositionally biased region" description="Basic and acidic residues" evidence="3">
    <location>
        <begin position="100"/>
        <end position="115"/>
    </location>
</feature>
<gene>
    <name evidence="5" type="ORF">E3P99_00155</name>
</gene>
<sequence length="333" mass="36566">MSQPETLAGQAAEAHQPAEAAVLPVLKVFVGNLPFSVKDDGLKELCKEHGEITDAQIIRFGSRSKGFGFVDYATQQQAEAAVKALNGHEYEGRNLVVEIARPKEPKPERSQRIDDSAAPGEQDGAEKPKTSKKPKKQQRRKQQQRKAASDNQAEGAADQADAATPSQGQAQPESKPEDDANGEKKSSSKKKSQRKRQAARQPSKPLGEPLTDSVFVDNLPFRHFQGEDQPKIPYRDEQLKELFESKGIEVDQVRVVNRSNPVTKRSRGLGFVQLKNSADQEKAISELNGAVVGRRTITVKVAKQRLDGDKEEGNGSQSNEQPTAPTDTNEKKE</sequence>
<feature type="compositionally biased region" description="Low complexity" evidence="3">
    <location>
        <begin position="152"/>
        <end position="163"/>
    </location>
</feature>
<dbReference type="GO" id="GO:0005634">
    <property type="term" value="C:nucleus"/>
    <property type="evidence" value="ECO:0007669"/>
    <property type="project" value="TreeGrafter"/>
</dbReference>
<protein>
    <recommendedName>
        <fullName evidence="4">RRM domain-containing protein</fullName>
    </recommendedName>
</protein>
<dbReference type="Gene3D" id="3.30.70.330">
    <property type="match status" value="2"/>
</dbReference>
<dbReference type="Proteomes" id="UP000310189">
    <property type="component" value="Unassembled WGS sequence"/>
</dbReference>
<reference evidence="5 6" key="1">
    <citation type="submission" date="2019-03" db="EMBL/GenBank/DDBJ databases">
        <title>Sequencing 23 genomes of Wallemia ichthyophaga.</title>
        <authorList>
            <person name="Gostincar C."/>
        </authorList>
    </citation>
    <scope>NUCLEOTIDE SEQUENCE [LARGE SCALE GENOMIC DNA]</scope>
    <source>
        <strain evidence="5 6">EXF-5753</strain>
    </source>
</reference>
<feature type="compositionally biased region" description="Polar residues" evidence="3">
    <location>
        <begin position="314"/>
        <end position="327"/>
    </location>
</feature>
<evidence type="ECO:0000256" key="3">
    <source>
        <dbReference type="SAM" id="MobiDB-lite"/>
    </source>
</evidence>
<dbReference type="PANTHER" id="PTHR48025">
    <property type="entry name" value="OS02G0815200 PROTEIN"/>
    <property type="match status" value="1"/>
</dbReference>
<feature type="region of interest" description="Disordered" evidence="3">
    <location>
        <begin position="98"/>
        <end position="215"/>
    </location>
</feature>
<dbReference type="InterPro" id="IPR035979">
    <property type="entry name" value="RBD_domain_sf"/>
</dbReference>
<evidence type="ECO:0000259" key="4">
    <source>
        <dbReference type="PROSITE" id="PS50102"/>
    </source>
</evidence>
<dbReference type="CDD" id="cd00590">
    <property type="entry name" value="RRM_SF"/>
    <property type="match status" value="1"/>
</dbReference>
<evidence type="ECO:0000313" key="5">
    <source>
        <dbReference type="EMBL" id="TIA93426.1"/>
    </source>
</evidence>
<feature type="compositionally biased region" description="Basic residues" evidence="3">
    <location>
        <begin position="130"/>
        <end position="144"/>
    </location>
</feature>
<name>A0A4T0G214_9BASI</name>
<feature type="compositionally biased region" description="Basic and acidic residues" evidence="3">
    <location>
        <begin position="304"/>
        <end position="313"/>
    </location>
</feature>
<keyword evidence="1 2" id="KW-0694">RNA-binding</keyword>
<dbReference type="Pfam" id="PF00076">
    <property type="entry name" value="RRM_1"/>
    <property type="match status" value="2"/>
</dbReference>
<dbReference type="EMBL" id="SPNW01000002">
    <property type="protein sequence ID" value="TIA93426.1"/>
    <property type="molecule type" value="Genomic_DNA"/>
</dbReference>
<dbReference type="SMART" id="SM00360">
    <property type="entry name" value="RRM"/>
    <property type="match status" value="2"/>
</dbReference>
<evidence type="ECO:0000313" key="6">
    <source>
        <dbReference type="Proteomes" id="UP000310189"/>
    </source>
</evidence>
<organism evidence="5 6">
    <name type="scientific">Wallemia hederae</name>
    <dbReference type="NCBI Taxonomy" id="1540922"/>
    <lineage>
        <taxon>Eukaryota</taxon>
        <taxon>Fungi</taxon>
        <taxon>Dikarya</taxon>
        <taxon>Basidiomycota</taxon>
        <taxon>Wallemiomycotina</taxon>
        <taxon>Wallemiomycetes</taxon>
        <taxon>Wallemiales</taxon>
        <taxon>Wallemiaceae</taxon>
        <taxon>Wallemia</taxon>
    </lineage>
</organism>
<keyword evidence="6" id="KW-1185">Reference proteome</keyword>
<comment type="caution">
    <text evidence="5">The sequence shown here is derived from an EMBL/GenBank/DDBJ whole genome shotgun (WGS) entry which is preliminary data.</text>
</comment>
<dbReference type="InterPro" id="IPR012677">
    <property type="entry name" value="Nucleotide-bd_a/b_plait_sf"/>
</dbReference>
<dbReference type="GO" id="GO:0003729">
    <property type="term" value="F:mRNA binding"/>
    <property type="evidence" value="ECO:0007669"/>
    <property type="project" value="TreeGrafter"/>
</dbReference>
<evidence type="ECO:0000256" key="1">
    <source>
        <dbReference type="ARBA" id="ARBA00022884"/>
    </source>
</evidence>
<feature type="compositionally biased region" description="Basic residues" evidence="3">
    <location>
        <begin position="187"/>
        <end position="198"/>
    </location>
</feature>
<evidence type="ECO:0000256" key="2">
    <source>
        <dbReference type="PROSITE-ProRule" id="PRU00176"/>
    </source>
</evidence>
<accession>A0A4T0G214</accession>
<feature type="domain" description="RRM" evidence="4">
    <location>
        <begin position="26"/>
        <end position="102"/>
    </location>
</feature>
<dbReference type="SUPFAM" id="SSF54928">
    <property type="entry name" value="RNA-binding domain, RBD"/>
    <property type="match status" value="2"/>
</dbReference>
<dbReference type="InterPro" id="IPR050502">
    <property type="entry name" value="Euk_RNA-bind_prot"/>
</dbReference>
<dbReference type="AlphaFoldDB" id="A0A4T0G214"/>
<dbReference type="PANTHER" id="PTHR48025:SF1">
    <property type="entry name" value="RRM DOMAIN-CONTAINING PROTEIN"/>
    <property type="match status" value="1"/>
</dbReference>
<feature type="compositionally biased region" description="Basic and acidic residues" evidence="3">
    <location>
        <begin position="174"/>
        <end position="186"/>
    </location>
</feature>